<sequence>MALPLATIICSTKRVPMLIRLKESKAYGTKRMIEGLIRPGDMSDRGGCSNQRQQCPGDHTGVAGQGVKGQGRGGAAGLSGPRRRLHLWQRGALPPSKPCLPRGAGGGGESGLQGAGRFAQDPPAGCTPLHADGGADQQAVHVCGRERCSEVLELADAVGPLVCALKTHVDVLCDFSPAVSVRLGELAREQLPHLRGPQVRGHWEHCGVYKISSWAHIVNAHALPGPGVVEALRVVGKPLGHGCLLIAQMSSQGCLATAEYTQTVVSPVWIELVKKATCLLLMFLRSFSSSKISSKPKHVHMTPGVQLRSGGDGLGQQYTSPVEVICSKRSDVIIVGRGILASPDRLKAAEEYRVA</sequence>
<proteinExistence type="predicted"/>
<evidence type="ECO:0000256" key="3">
    <source>
        <dbReference type="ARBA" id="ARBA00022793"/>
    </source>
</evidence>
<feature type="domain" description="Orotidine 5'-phosphate decarboxylase" evidence="8">
    <location>
        <begin position="149"/>
        <end position="352"/>
    </location>
</feature>
<evidence type="ECO:0000256" key="5">
    <source>
        <dbReference type="ARBA" id="ARBA00023239"/>
    </source>
</evidence>
<evidence type="ECO:0000256" key="7">
    <source>
        <dbReference type="SAM" id="MobiDB-lite"/>
    </source>
</evidence>
<dbReference type="GO" id="GO:0006207">
    <property type="term" value="P:'de novo' pyrimidine nucleobase biosynthetic process"/>
    <property type="evidence" value="ECO:0007669"/>
    <property type="project" value="InterPro"/>
</dbReference>
<gene>
    <name evidence="9" type="ORF">P4O66_021186</name>
</gene>
<feature type="region of interest" description="Disordered" evidence="7">
    <location>
        <begin position="96"/>
        <end position="127"/>
    </location>
</feature>
<dbReference type="GO" id="GO:0004588">
    <property type="term" value="F:orotate phosphoribosyltransferase activity"/>
    <property type="evidence" value="ECO:0007669"/>
    <property type="project" value="TreeGrafter"/>
</dbReference>
<dbReference type="GO" id="GO:0004590">
    <property type="term" value="F:orotidine-5'-phosphate decarboxylase activity"/>
    <property type="evidence" value="ECO:0007669"/>
    <property type="project" value="UniProtKB-EC"/>
</dbReference>
<evidence type="ECO:0000313" key="9">
    <source>
        <dbReference type="EMBL" id="KAK1802689.1"/>
    </source>
</evidence>
<feature type="binding site" evidence="6">
    <location>
        <position position="250"/>
    </location>
    <ligand>
        <name>substrate</name>
    </ligand>
</feature>
<comment type="caution">
    <text evidence="9">The sequence shown here is derived from an EMBL/GenBank/DDBJ whole genome shotgun (WGS) entry which is preliminary data.</text>
</comment>
<dbReference type="EMBL" id="JAROKS010000006">
    <property type="protein sequence ID" value="KAK1802689.1"/>
    <property type="molecule type" value="Genomic_DNA"/>
</dbReference>
<feature type="binding site" evidence="6">
    <location>
        <position position="166"/>
    </location>
    <ligand>
        <name>substrate</name>
    </ligand>
</feature>
<dbReference type="SUPFAM" id="SSF51366">
    <property type="entry name" value="Ribulose-phoshate binding barrel"/>
    <property type="match status" value="1"/>
</dbReference>
<comment type="pathway">
    <text evidence="1">Pyrimidine metabolism; UMP biosynthesis via de novo pathway; UMP from orotate: step 2/2.</text>
</comment>
<dbReference type="Proteomes" id="UP001239994">
    <property type="component" value="Unassembled WGS sequence"/>
</dbReference>
<dbReference type="InterPro" id="IPR001754">
    <property type="entry name" value="OMPdeCOase_dom"/>
</dbReference>
<feature type="binding site" evidence="6">
    <location>
        <position position="336"/>
    </location>
    <ligand>
        <name>substrate</name>
    </ligand>
</feature>
<evidence type="ECO:0000256" key="6">
    <source>
        <dbReference type="PIRSR" id="PIRSR614732-2"/>
    </source>
</evidence>
<protein>
    <recommendedName>
        <fullName evidence="2">orotidine-5'-phosphate decarboxylase</fullName>
        <ecNumber evidence="2">4.1.1.23</ecNumber>
    </recommendedName>
</protein>
<organism evidence="9 10">
    <name type="scientific">Electrophorus voltai</name>
    <dbReference type="NCBI Taxonomy" id="2609070"/>
    <lineage>
        <taxon>Eukaryota</taxon>
        <taxon>Metazoa</taxon>
        <taxon>Chordata</taxon>
        <taxon>Craniata</taxon>
        <taxon>Vertebrata</taxon>
        <taxon>Euteleostomi</taxon>
        <taxon>Actinopterygii</taxon>
        <taxon>Neopterygii</taxon>
        <taxon>Teleostei</taxon>
        <taxon>Ostariophysi</taxon>
        <taxon>Gymnotiformes</taxon>
        <taxon>Gymnotoidei</taxon>
        <taxon>Gymnotidae</taxon>
        <taxon>Electrophorus</taxon>
    </lineage>
</organism>
<evidence type="ECO:0000256" key="4">
    <source>
        <dbReference type="ARBA" id="ARBA00022975"/>
    </source>
</evidence>
<evidence type="ECO:0000259" key="8">
    <source>
        <dbReference type="SMART" id="SM00934"/>
    </source>
</evidence>
<evidence type="ECO:0000313" key="10">
    <source>
        <dbReference type="Proteomes" id="UP001239994"/>
    </source>
</evidence>
<dbReference type="GO" id="GO:0044205">
    <property type="term" value="P:'de novo' UMP biosynthetic process"/>
    <property type="evidence" value="ECO:0007669"/>
    <property type="project" value="InterPro"/>
</dbReference>
<dbReference type="PANTHER" id="PTHR19278:SF9">
    <property type="entry name" value="URIDINE 5'-MONOPHOSPHATE SYNTHASE"/>
    <property type="match status" value="1"/>
</dbReference>
<dbReference type="Pfam" id="PF00215">
    <property type="entry name" value="OMPdecase"/>
    <property type="match status" value="1"/>
</dbReference>
<dbReference type="NCBIfam" id="TIGR01740">
    <property type="entry name" value="pyrF"/>
    <property type="match status" value="1"/>
</dbReference>
<dbReference type="AlphaFoldDB" id="A0AAD8ZPI9"/>
<keyword evidence="4" id="KW-0665">Pyrimidine biosynthesis</keyword>
<keyword evidence="10" id="KW-1185">Reference proteome</keyword>
<feature type="binding site" evidence="6">
    <location>
        <position position="337"/>
    </location>
    <ligand>
        <name>substrate</name>
    </ligand>
</feature>
<name>A0AAD8ZPI9_9TELE</name>
<feature type="binding site" evidence="6">
    <location>
        <position position="316"/>
    </location>
    <ligand>
        <name>substrate</name>
    </ligand>
</feature>
<keyword evidence="3" id="KW-0210">Decarboxylase</keyword>
<dbReference type="SMART" id="SM00934">
    <property type="entry name" value="OMPdecase"/>
    <property type="match status" value="1"/>
</dbReference>
<dbReference type="InterPro" id="IPR013785">
    <property type="entry name" value="Aldolase_TIM"/>
</dbReference>
<dbReference type="PANTHER" id="PTHR19278">
    <property type="entry name" value="OROTATE PHOSPHORIBOSYLTRANSFERASE"/>
    <property type="match status" value="1"/>
</dbReference>
<dbReference type="EC" id="4.1.1.23" evidence="2"/>
<feature type="compositionally biased region" description="Gly residues" evidence="7">
    <location>
        <begin position="103"/>
        <end position="114"/>
    </location>
</feature>
<feature type="non-terminal residue" evidence="9">
    <location>
        <position position="1"/>
    </location>
</feature>
<evidence type="ECO:0000256" key="2">
    <source>
        <dbReference type="ARBA" id="ARBA00012321"/>
    </source>
</evidence>
<dbReference type="Gene3D" id="3.20.20.70">
    <property type="entry name" value="Aldolase class I"/>
    <property type="match status" value="1"/>
</dbReference>
<evidence type="ECO:0000256" key="1">
    <source>
        <dbReference type="ARBA" id="ARBA00004861"/>
    </source>
</evidence>
<reference evidence="9" key="1">
    <citation type="submission" date="2023-03" db="EMBL/GenBank/DDBJ databases">
        <title>Electrophorus voltai genome.</title>
        <authorList>
            <person name="Bian C."/>
        </authorList>
    </citation>
    <scope>NUCLEOTIDE SEQUENCE</scope>
    <source>
        <strain evidence="9">CB-2022</strain>
        <tissue evidence="9">Muscle</tissue>
    </source>
</reference>
<dbReference type="InterPro" id="IPR011060">
    <property type="entry name" value="RibuloseP-bd_barrel"/>
</dbReference>
<accession>A0AAD8ZPI9</accession>
<dbReference type="InterPro" id="IPR014732">
    <property type="entry name" value="OMPdecase"/>
</dbReference>
<keyword evidence="5" id="KW-0456">Lyase</keyword>